<protein>
    <recommendedName>
        <fullName evidence="2">Protein kinase domain-containing protein</fullName>
    </recommendedName>
</protein>
<dbReference type="PANTHER" id="PTHR48011">
    <property type="entry name" value="CCR4-NOT TRANSCRIPTIONAL COMPLEX SUBUNIT CAF120-RELATED"/>
    <property type="match status" value="1"/>
</dbReference>
<dbReference type="PROSITE" id="PS50011">
    <property type="entry name" value="PROTEIN_KINASE_DOM"/>
    <property type="match status" value="1"/>
</dbReference>
<dbReference type="SUPFAM" id="SSF56112">
    <property type="entry name" value="Protein kinase-like (PK-like)"/>
    <property type="match status" value="1"/>
</dbReference>
<comment type="caution">
    <text evidence="3">The sequence shown here is derived from an EMBL/GenBank/DDBJ whole genome shotgun (WGS) entry which is preliminary data.</text>
</comment>
<dbReference type="GO" id="GO:0005524">
    <property type="term" value="F:ATP binding"/>
    <property type="evidence" value="ECO:0007669"/>
    <property type="project" value="InterPro"/>
</dbReference>
<dbReference type="GO" id="GO:0004672">
    <property type="term" value="F:protein kinase activity"/>
    <property type="evidence" value="ECO:0007669"/>
    <property type="project" value="InterPro"/>
</dbReference>
<dbReference type="OrthoDB" id="1668230at2759"/>
<dbReference type="EMBL" id="JAESVG020000010">
    <property type="protein sequence ID" value="KAG8624143.1"/>
    <property type="molecule type" value="Genomic_DNA"/>
</dbReference>
<name>A0A8K0L1K7_9PEZI</name>
<reference evidence="3" key="1">
    <citation type="submission" date="2021-07" db="EMBL/GenBank/DDBJ databases">
        <title>Elsinoe batatas strain:CRI-CJ2 Genome sequencing and assembly.</title>
        <authorList>
            <person name="Huang L."/>
        </authorList>
    </citation>
    <scope>NUCLEOTIDE SEQUENCE</scope>
    <source>
        <strain evidence="3">CRI-CJ2</strain>
    </source>
</reference>
<gene>
    <name evidence="3" type="ORF">KVT40_009119</name>
</gene>
<evidence type="ECO:0000313" key="4">
    <source>
        <dbReference type="Proteomes" id="UP000809789"/>
    </source>
</evidence>
<dbReference type="PANTHER" id="PTHR48011:SF4">
    <property type="entry name" value="MITOGEN-ACTIVATED PROTEIN KINASE KINASE KINASE 19"/>
    <property type="match status" value="1"/>
</dbReference>
<dbReference type="AlphaFoldDB" id="A0A8K0L1K7"/>
<dbReference type="PROSITE" id="PS00108">
    <property type="entry name" value="PROTEIN_KINASE_ST"/>
    <property type="match status" value="1"/>
</dbReference>
<keyword evidence="4" id="KW-1185">Reference proteome</keyword>
<dbReference type="InterPro" id="IPR000719">
    <property type="entry name" value="Prot_kinase_dom"/>
</dbReference>
<feature type="region of interest" description="Disordered" evidence="1">
    <location>
        <begin position="35"/>
        <end position="65"/>
    </location>
</feature>
<organism evidence="3 4">
    <name type="scientific">Elsinoe batatas</name>
    <dbReference type="NCBI Taxonomy" id="2601811"/>
    <lineage>
        <taxon>Eukaryota</taxon>
        <taxon>Fungi</taxon>
        <taxon>Dikarya</taxon>
        <taxon>Ascomycota</taxon>
        <taxon>Pezizomycotina</taxon>
        <taxon>Dothideomycetes</taxon>
        <taxon>Dothideomycetidae</taxon>
        <taxon>Myriangiales</taxon>
        <taxon>Elsinoaceae</taxon>
        <taxon>Elsinoe</taxon>
    </lineage>
</organism>
<evidence type="ECO:0000259" key="2">
    <source>
        <dbReference type="PROSITE" id="PS50011"/>
    </source>
</evidence>
<evidence type="ECO:0000313" key="3">
    <source>
        <dbReference type="EMBL" id="KAG8624143.1"/>
    </source>
</evidence>
<accession>A0A8K0L1K7</accession>
<dbReference type="InterPro" id="IPR011009">
    <property type="entry name" value="Kinase-like_dom_sf"/>
</dbReference>
<dbReference type="GO" id="GO:0007165">
    <property type="term" value="P:signal transduction"/>
    <property type="evidence" value="ECO:0007669"/>
    <property type="project" value="TreeGrafter"/>
</dbReference>
<dbReference type="Gene3D" id="1.10.510.10">
    <property type="entry name" value="Transferase(Phosphotransferase) domain 1"/>
    <property type="match status" value="1"/>
</dbReference>
<dbReference type="Pfam" id="PF00069">
    <property type="entry name" value="Pkinase"/>
    <property type="match status" value="1"/>
</dbReference>
<evidence type="ECO:0000256" key="1">
    <source>
        <dbReference type="SAM" id="MobiDB-lite"/>
    </source>
</evidence>
<feature type="domain" description="Protein kinase" evidence="2">
    <location>
        <begin position="88"/>
        <end position="339"/>
    </location>
</feature>
<sequence length="348" mass="38652">MVLHPSQLLLLPHGRYRINMGKGLDFQMDSWGTGQGLQRKLTPDASEGLKKTSGSTTGLEKSLSRKEIQCAGKKTRGSTTNLRDVVSPEVTQSVGRGNWRMIPLAVQTEKMATTALSILVKKTKGPRIVVQKIAKVRSGIIHEECPNPPNDAFNMEFIEFPPLEIYRDAPAEKRNAVLLTLIRELPDTLAYLAESTVEHNDIKHRNILIDESGLKLIDFGLSTSAKTRKEPYIGGTPAFVPPEVLYEGFHPGARDVFAFGVLVLDMLQMVTTSDTEWKIAKVMVGDTKDRREMETWLAKVKRAAGRLPETLDWLRALLSPYPRDRPSARALASKIAGLLEEKALLISC</sequence>
<dbReference type="InterPro" id="IPR052751">
    <property type="entry name" value="Plant_MAPKKK"/>
</dbReference>
<proteinExistence type="predicted"/>
<dbReference type="Proteomes" id="UP000809789">
    <property type="component" value="Unassembled WGS sequence"/>
</dbReference>
<dbReference type="SMART" id="SM00220">
    <property type="entry name" value="S_TKc"/>
    <property type="match status" value="1"/>
</dbReference>
<dbReference type="InterPro" id="IPR008271">
    <property type="entry name" value="Ser/Thr_kinase_AS"/>
</dbReference>